<feature type="signal peptide" evidence="1">
    <location>
        <begin position="1"/>
        <end position="22"/>
    </location>
</feature>
<dbReference type="RefSeq" id="WP_139159728.1">
    <property type="nucleotide sequence ID" value="NZ_CBCRYE010000008.1"/>
</dbReference>
<dbReference type="Proteomes" id="UP000199150">
    <property type="component" value="Unassembled WGS sequence"/>
</dbReference>
<feature type="domain" description="Alpha/beta hydrolase" evidence="2">
    <location>
        <begin position="248"/>
        <end position="658"/>
    </location>
</feature>
<dbReference type="EMBL" id="FMTS01000010">
    <property type="protein sequence ID" value="SCW82673.1"/>
    <property type="molecule type" value="Genomic_DNA"/>
</dbReference>
<feature type="chain" id="PRO_5011780481" description="Alpha/beta hydrolase domain-containing protein" evidence="1">
    <location>
        <begin position="23"/>
        <end position="668"/>
    </location>
</feature>
<sequence length="668" mass="71930">MKRYLRTTAALGLLLFASTTHAHVTRVVIDSRTPLDAKGGPNHDIDYEILNGHFEGALRPDDLHNRIITDLSYAPRDDQGNVVYGANFTLIKPVDMSRSTGVLYDMVPNRGNGEALVPDPFGHVHVIVGWQGDIAPRPGLYTAQVPVARRAGGAPLTGPVFVRFVDMKANIDTLPLMGGLGVGVSRPLPLSLKTRAARLFSQASDTSPQINIPSSDWAFADCARTPFPGVPDPTKICLRHGFDSRLSYGLTYTGKDPLVLGIGFATTRDFASFLRYDKSADNPLAGQIRWAITTGTSQSGNYVRSFIHLGFNADEEGRIVFDGANPNIAARLAPLNFRFAVPGGAANLYELGSEGVLWWGRYADKARNLKAASLLDRCTESHTCPKIIETFGAAEIWNLRMSPDLVGTDAKADIPLPDTVRRYYFPGVTHGGAPESQNAGFITAAQHNPVIACTLVDNPNPSLPLWRAAVANLVDWVKDGVEPPPSAYPTLAQGDLVAPTATAMGMPELPGGVKPDGLVNRFVQQDAGRGFIAADLSGVPSRLPPRQVAILPTLVPRVDDDGNEISGIRSVQMRVPLGTYTGWNAHASGYDKGKYCLFLGGFIPFARTKAERIASNDPRASLEERYGTHAAFVDQVRSAAADLVGQRRLLPTDAQAIVIAAETSEVLK</sequence>
<evidence type="ECO:0000259" key="2">
    <source>
        <dbReference type="Pfam" id="PF20091"/>
    </source>
</evidence>
<keyword evidence="1" id="KW-0732">Signal</keyword>
<evidence type="ECO:0000313" key="4">
    <source>
        <dbReference type="Proteomes" id="UP000199150"/>
    </source>
</evidence>
<gene>
    <name evidence="3" type="ORF">SAMN02927928_0013</name>
</gene>
<accession>A0A1G4TML0</accession>
<protein>
    <recommendedName>
        <fullName evidence="2">Alpha/beta hydrolase domain-containing protein</fullName>
    </recommendedName>
</protein>
<dbReference type="STRING" id="260084.SAMN02927928_0013"/>
<dbReference type="Pfam" id="PF20091">
    <property type="entry name" value="Abhydrolase_10"/>
    <property type="match status" value="1"/>
</dbReference>
<proteinExistence type="predicted"/>
<reference evidence="4" key="1">
    <citation type="submission" date="2016-10" db="EMBL/GenBank/DDBJ databases">
        <authorList>
            <person name="Varghese N."/>
            <person name="Submissions S."/>
        </authorList>
    </citation>
    <scope>NUCLEOTIDE SEQUENCE [LARGE SCALE GENOMIC DNA]</scope>
    <source>
        <strain evidence="4">CGMCC 1.3431</strain>
    </source>
</reference>
<name>A0A1G4TML0_9CAUL</name>
<dbReference type="OrthoDB" id="9779952at2"/>
<evidence type="ECO:0000256" key="1">
    <source>
        <dbReference type="SAM" id="SignalP"/>
    </source>
</evidence>
<keyword evidence="4" id="KW-1185">Reference proteome</keyword>
<dbReference type="AlphaFoldDB" id="A0A1G4TML0"/>
<evidence type="ECO:0000313" key="3">
    <source>
        <dbReference type="EMBL" id="SCW82673.1"/>
    </source>
</evidence>
<dbReference type="InterPro" id="IPR045394">
    <property type="entry name" value="Abhydrolase_dom"/>
</dbReference>
<organism evidence="3 4">
    <name type="scientific">Asticcacaulis taihuensis</name>
    <dbReference type="NCBI Taxonomy" id="260084"/>
    <lineage>
        <taxon>Bacteria</taxon>
        <taxon>Pseudomonadati</taxon>
        <taxon>Pseudomonadota</taxon>
        <taxon>Alphaproteobacteria</taxon>
        <taxon>Caulobacterales</taxon>
        <taxon>Caulobacteraceae</taxon>
        <taxon>Asticcacaulis</taxon>
    </lineage>
</organism>